<dbReference type="InterPro" id="IPR039537">
    <property type="entry name" value="Retrotran_Ty1/copia-like"/>
</dbReference>
<proteinExistence type="predicted"/>
<evidence type="ECO:0000256" key="1">
    <source>
        <dbReference type="ARBA" id="ARBA00022670"/>
    </source>
</evidence>
<dbReference type="Gene3D" id="3.30.420.10">
    <property type="entry name" value="Ribonuclease H-like superfamily/Ribonuclease H"/>
    <property type="match status" value="1"/>
</dbReference>
<reference evidence="3" key="1">
    <citation type="journal article" date="2013" name="Genome Biol.">
        <title>Reference genomes and transcriptomes of Nicotiana sylvestris and Nicotiana tomentosiformis.</title>
        <authorList>
            <person name="Sierro N."/>
            <person name="Battey J.N."/>
            <person name="Ouadi S."/>
            <person name="Bovet L."/>
            <person name="Goepfert S."/>
            <person name="Bakaher N."/>
            <person name="Peitsch M.C."/>
            <person name="Ivanov N.V."/>
        </authorList>
    </citation>
    <scope>NUCLEOTIDE SEQUENCE [LARGE SCALE GENOMIC DNA]</scope>
</reference>
<dbReference type="OrthoDB" id="1305140at2759"/>
<dbReference type="InterPro" id="IPR036397">
    <property type="entry name" value="RNaseH_sf"/>
</dbReference>
<dbReference type="SUPFAM" id="SSF53098">
    <property type="entry name" value="Ribonuclease H-like"/>
    <property type="match status" value="1"/>
</dbReference>
<dbReference type="RefSeq" id="XP_009766037.1">
    <property type="nucleotide sequence ID" value="XM_009767735.1"/>
</dbReference>
<reference evidence="4" key="2">
    <citation type="submission" date="2025-08" db="UniProtKB">
        <authorList>
            <consortium name="RefSeq"/>
        </authorList>
    </citation>
    <scope>IDENTIFICATION</scope>
    <source>
        <tissue evidence="4">Leaf</tissue>
    </source>
</reference>
<keyword evidence="1" id="KW-0645">Protease</keyword>
<accession>A0A1U7VD76</accession>
<sequence length="379" mass="43450">MTIGGLENDKSAHQNEGRSSCDVLKIGPYFTKDQYRQILSMLNKETPEHQVNMAGITTSLMASFTCKERIIDSGATHHIVGEQDMLNTKNKVNKCDSDQVHLSKEEKSNITHIGDAIICDELKLEDILFLPEFKFNIISVSKLTRQLCCSLNFFPDFCLFQDLYNGKVRRIGRERGGLYILKKNFKGDLEKFIKGIRKFASTTTTQSNKEDRVLWHKKLGHASVSTMKNLDLFHNKFVDVVVNNDCPNRVVERKHRHILDTVRALKFQASVPTKFWDECIKIVVYVINRLPTELLNGKTPYELLHKKSPSLSHLRVFGCLCYATNLVKEDKFSPKQKHRDVIFKENIFPFAKHCSTSHYGEGHTTTIDPISGLEQFEPL</sequence>
<evidence type="ECO:0000313" key="3">
    <source>
        <dbReference type="Proteomes" id="UP000189701"/>
    </source>
</evidence>
<name>A0A1U7VD76_NICSY</name>
<dbReference type="InterPro" id="IPR054722">
    <property type="entry name" value="PolX-like_BBD"/>
</dbReference>
<dbReference type="InterPro" id="IPR012337">
    <property type="entry name" value="RNaseH-like_sf"/>
</dbReference>
<keyword evidence="3" id="KW-1185">Reference proteome</keyword>
<dbReference type="eggNOG" id="KOG0017">
    <property type="taxonomic scope" value="Eukaryota"/>
</dbReference>
<dbReference type="GO" id="GO:0003676">
    <property type="term" value="F:nucleic acid binding"/>
    <property type="evidence" value="ECO:0007669"/>
    <property type="project" value="InterPro"/>
</dbReference>
<dbReference type="GO" id="GO:0006508">
    <property type="term" value="P:proteolysis"/>
    <property type="evidence" value="ECO:0007669"/>
    <property type="project" value="UniProtKB-KW"/>
</dbReference>
<dbReference type="Pfam" id="PF22936">
    <property type="entry name" value="Pol_BBD"/>
    <property type="match status" value="1"/>
</dbReference>
<dbReference type="STRING" id="4096.A0A1U7VD76"/>
<dbReference type="AlphaFoldDB" id="A0A1U7VD76"/>
<protein>
    <submittedName>
        <fullName evidence="4">Uncharacterized protein LOC104217464</fullName>
    </submittedName>
</protein>
<organism evidence="3 4">
    <name type="scientific">Nicotiana sylvestris</name>
    <name type="common">Wood tobacco</name>
    <name type="synonym">South American tobacco</name>
    <dbReference type="NCBI Taxonomy" id="4096"/>
    <lineage>
        <taxon>Eukaryota</taxon>
        <taxon>Viridiplantae</taxon>
        <taxon>Streptophyta</taxon>
        <taxon>Embryophyta</taxon>
        <taxon>Tracheophyta</taxon>
        <taxon>Spermatophyta</taxon>
        <taxon>Magnoliopsida</taxon>
        <taxon>eudicotyledons</taxon>
        <taxon>Gunneridae</taxon>
        <taxon>Pentapetalae</taxon>
        <taxon>asterids</taxon>
        <taxon>lamiids</taxon>
        <taxon>Solanales</taxon>
        <taxon>Solanaceae</taxon>
        <taxon>Nicotianoideae</taxon>
        <taxon>Nicotianeae</taxon>
        <taxon>Nicotiana</taxon>
    </lineage>
</organism>
<dbReference type="PANTHER" id="PTHR42648">
    <property type="entry name" value="TRANSPOSASE, PUTATIVE-RELATED"/>
    <property type="match status" value="1"/>
</dbReference>
<evidence type="ECO:0000259" key="2">
    <source>
        <dbReference type="Pfam" id="PF22936"/>
    </source>
</evidence>
<feature type="domain" description="Retrovirus-related Pol polyprotein from transposon TNT 1-94-like beta-barrel" evidence="2">
    <location>
        <begin position="70"/>
        <end position="145"/>
    </location>
</feature>
<keyword evidence="1" id="KW-0378">Hydrolase</keyword>
<evidence type="ECO:0000313" key="4">
    <source>
        <dbReference type="RefSeq" id="XP_009766037.1"/>
    </source>
</evidence>
<dbReference type="Proteomes" id="UP000189701">
    <property type="component" value="Unplaced"/>
</dbReference>
<dbReference type="GO" id="GO:0008233">
    <property type="term" value="F:peptidase activity"/>
    <property type="evidence" value="ECO:0007669"/>
    <property type="project" value="UniProtKB-KW"/>
</dbReference>
<dbReference type="PANTHER" id="PTHR42648:SF31">
    <property type="entry name" value="RNA-DIRECTED DNA POLYMERASE"/>
    <property type="match status" value="1"/>
</dbReference>
<gene>
    <name evidence="4" type="primary">LOC104217464</name>
</gene>